<evidence type="ECO:0000256" key="1">
    <source>
        <dbReference type="SAM" id="Phobius"/>
    </source>
</evidence>
<keyword evidence="1" id="KW-0472">Membrane</keyword>
<evidence type="ECO:0000313" key="2">
    <source>
        <dbReference type="EMBL" id="SDE83029.1"/>
    </source>
</evidence>
<sequence>MIVNVYFAYVTVTFAMKKSELWLITVFLMIFNLILENFVHLRFPLDKDDGFFDIVANNFIHLLSVIALGFLMALGIDYFIALIPGQKRSNGQRFWNRLPAIFAFVSLYLLLDYIGRIIWLMTWGSNR</sequence>
<evidence type="ECO:0000313" key="3">
    <source>
        <dbReference type="Proteomes" id="UP000198748"/>
    </source>
</evidence>
<feature type="transmembrane region" description="Helical" evidence="1">
    <location>
        <begin position="101"/>
        <end position="121"/>
    </location>
</feature>
<keyword evidence="1" id="KW-1133">Transmembrane helix</keyword>
<proteinExistence type="predicted"/>
<accession>A0A1G7G4U0</accession>
<dbReference type="AlphaFoldDB" id="A0A1G7G4U0"/>
<gene>
    <name evidence="2" type="ORF">SAMN04487996_107120</name>
</gene>
<feature type="transmembrane region" description="Helical" evidence="1">
    <location>
        <begin position="59"/>
        <end position="80"/>
    </location>
</feature>
<keyword evidence="3" id="KW-1185">Reference proteome</keyword>
<dbReference type="Proteomes" id="UP000198748">
    <property type="component" value="Unassembled WGS sequence"/>
</dbReference>
<dbReference type="EMBL" id="FNAN01000007">
    <property type="protein sequence ID" value="SDE83029.1"/>
    <property type="molecule type" value="Genomic_DNA"/>
</dbReference>
<name>A0A1G7G4U0_9BACT</name>
<organism evidence="2 3">
    <name type="scientific">Dyadobacter soli</name>
    <dbReference type="NCBI Taxonomy" id="659014"/>
    <lineage>
        <taxon>Bacteria</taxon>
        <taxon>Pseudomonadati</taxon>
        <taxon>Bacteroidota</taxon>
        <taxon>Cytophagia</taxon>
        <taxon>Cytophagales</taxon>
        <taxon>Spirosomataceae</taxon>
        <taxon>Dyadobacter</taxon>
    </lineage>
</organism>
<reference evidence="3" key="1">
    <citation type="submission" date="2016-10" db="EMBL/GenBank/DDBJ databases">
        <authorList>
            <person name="Varghese N."/>
            <person name="Submissions S."/>
        </authorList>
    </citation>
    <scope>NUCLEOTIDE SEQUENCE [LARGE SCALE GENOMIC DNA]</scope>
    <source>
        <strain evidence="3">DSM 25329</strain>
    </source>
</reference>
<keyword evidence="1" id="KW-0812">Transmembrane</keyword>
<feature type="transmembrane region" description="Helical" evidence="1">
    <location>
        <begin position="21"/>
        <end position="39"/>
    </location>
</feature>
<dbReference type="STRING" id="659014.SAMN04487996_107120"/>
<protein>
    <submittedName>
        <fullName evidence="2">Uncharacterized protein</fullName>
    </submittedName>
</protein>